<protein>
    <submittedName>
        <fullName evidence="1">Uncharacterized protein</fullName>
    </submittedName>
</protein>
<organism evidence="1">
    <name type="scientific">Zea mays</name>
    <name type="common">Maize</name>
    <dbReference type="NCBI Taxonomy" id="4577"/>
    <lineage>
        <taxon>Eukaryota</taxon>
        <taxon>Viridiplantae</taxon>
        <taxon>Streptophyta</taxon>
        <taxon>Embryophyta</taxon>
        <taxon>Tracheophyta</taxon>
        <taxon>Spermatophyta</taxon>
        <taxon>Magnoliopsida</taxon>
        <taxon>Liliopsida</taxon>
        <taxon>Poales</taxon>
        <taxon>Poaceae</taxon>
        <taxon>PACMAD clade</taxon>
        <taxon>Panicoideae</taxon>
        <taxon>Andropogonodae</taxon>
        <taxon>Andropogoneae</taxon>
        <taxon>Tripsacinae</taxon>
        <taxon>Zea</taxon>
    </lineage>
</organism>
<accession>C4J837</accession>
<sequence>MLLQWPTLWSLARAGHRQDSTTHVFTV</sequence>
<name>C4J837_MAIZE</name>
<proteinExistence type="evidence at transcript level"/>
<dbReference type="AlphaFoldDB" id="C4J837"/>
<dbReference type="EMBL" id="BT087151">
    <property type="protein sequence ID" value="ACR37504.1"/>
    <property type="molecule type" value="mRNA"/>
</dbReference>
<evidence type="ECO:0000313" key="1">
    <source>
        <dbReference type="EMBL" id="ACR37337.1"/>
    </source>
</evidence>
<reference evidence="1" key="1">
    <citation type="journal article" date="2009" name="PLoS Genet.">
        <title>Sequencing, mapping, and analysis of 27,455 maize full-length cDNAs.</title>
        <authorList>
            <person name="Soderlund C."/>
            <person name="Descour A."/>
            <person name="Kudrna D."/>
            <person name="Bomhoff M."/>
            <person name="Boyd L."/>
            <person name="Currie J."/>
            <person name="Angelova A."/>
            <person name="Collura K."/>
            <person name="Wissotski M."/>
            <person name="Ashley E."/>
            <person name="Morrow D."/>
            <person name="Fernandes J."/>
            <person name="Walbot V."/>
            <person name="Yu Y."/>
        </authorList>
    </citation>
    <scope>NUCLEOTIDE SEQUENCE</scope>
    <source>
        <strain evidence="1">B73</strain>
    </source>
</reference>
<dbReference type="EMBL" id="BT086984">
    <property type="protein sequence ID" value="ACR37337.1"/>
    <property type="molecule type" value="mRNA"/>
</dbReference>